<feature type="transmembrane region" description="Helical" evidence="14">
    <location>
        <begin position="413"/>
        <end position="436"/>
    </location>
</feature>
<evidence type="ECO:0000256" key="8">
    <source>
        <dbReference type="ARBA" id="ARBA00022840"/>
    </source>
</evidence>
<protein>
    <recommendedName>
        <fullName evidence="15">ABC transporter domain-containing protein</fullName>
    </recommendedName>
</protein>
<dbReference type="PANTHER" id="PTHR19229">
    <property type="entry name" value="ATP-BINDING CASSETTE TRANSPORTER SUBFAMILY A ABCA"/>
    <property type="match status" value="1"/>
</dbReference>
<dbReference type="FunFam" id="3.40.50.300:FF:001345">
    <property type="entry name" value="Related to ABC transporter"/>
    <property type="match status" value="1"/>
</dbReference>
<dbReference type="SMART" id="SM00382">
    <property type="entry name" value="AAA"/>
    <property type="match status" value="2"/>
</dbReference>
<feature type="transmembrane region" description="Helical" evidence="14">
    <location>
        <begin position="531"/>
        <end position="550"/>
    </location>
</feature>
<feature type="region of interest" description="Disordered" evidence="13">
    <location>
        <begin position="1730"/>
        <end position="1749"/>
    </location>
</feature>
<keyword evidence="4" id="KW-0813">Transport</keyword>
<dbReference type="CDD" id="cd03263">
    <property type="entry name" value="ABC_subfamily_A"/>
    <property type="match status" value="2"/>
</dbReference>
<feature type="domain" description="ABC transporter" evidence="15">
    <location>
        <begin position="1436"/>
        <end position="1663"/>
    </location>
</feature>
<comment type="subcellular location">
    <subcellularLocation>
        <location evidence="1">Membrane</location>
        <topology evidence="1">Multi-pass membrane protein</topology>
    </subcellularLocation>
</comment>
<dbReference type="GO" id="GO:0005524">
    <property type="term" value="F:ATP binding"/>
    <property type="evidence" value="ECO:0007669"/>
    <property type="project" value="UniProtKB-KW"/>
</dbReference>
<evidence type="ECO:0000256" key="14">
    <source>
        <dbReference type="SAM" id="Phobius"/>
    </source>
</evidence>
<keyword evidence="7" id="KW-0547">Nucleotide-binding</keyword>
<dbReference type="GO" id="GO:0003735">
    <property type="term" value="F:structural constituent of ribosome"/>
    <property type="evidence" value="ECO:0007669"/>
    <property type="project" value="InterPro"/>
</dbReference>
<evidence type="ECO:0000256" key="3">
    <source>
        <dbReference type="ARBA" id="ARBA00008869"/>
    </source>
</evidence>
<dbReference type="PROSITE" id="PS50893">
    <property type="entry name" value="ABC_TRANSPORTER_2"/>
    <property type="match status" value="2"/>
</dbReference>
<feature type="transmembrane region" description="Helical" evidence="14">
    <location>
        <begin position="1377"/>
        <end position="1396"/>
    </location>
</feature>
<dbReference type="InterPro" id="IPR026082">
    <property type="entry name" value="ABCA"/>
</dbReference>
<evidence type="ECO:0000256" key="11">
    <source>
        <dbReference type="ARBA" id="ARBA00023136"/>
    </source>
</evidence>
<feature type="transmembrane region" description="Helical" evidence="14">
    <location>
        <begin position="1014"/>
        <end position="1034"/>
    </location>
</feature>
<feature type="transmembrane region" description="Helical" evidence="14">
    <location>
        <begin position="1187"/>
        <end position="1208"/>
    </location>
</feature>
<keyword evidence="11 14" id="KW-0472">Membrane</keyword>
<evidence type="ECO:0000256" key="12">
    <source>
        <dbReference type="ARBA" id="ARBA00023274"/>
    </source>
</evidence>
<dbReference type="InterPro" id="IPR027417">
    <property type="entry name" value="P-loop_NTPase"/>
</dbReference>
<gene>
    <name evidence="16" type="ORF">CFD26_104090</name>
</gene>
<dbReference type="FunFam" id="3.40.50.300:FF:001344">
    <property type="entry name" value="Related to ABC transporter"/>
    <property type="match status" value="1"/>
</dbReference>
<dbReference type="SUPFAM" id="SSF52540">
    <property type="entry name" value="P-loop containing nucleoside triphosphate hydrolases"/>
    <property type="match status" value="2"/>
</dbReference>
<proteinExistence type="inferred from homology"/>
<dbReference type="InterPro" id="IPR038657">
    <property type="entry name" value="Ribosomal_bL19_sf"/>
</dbReference>
<dbReference type="InterPro" id="IPR003439">
    <property type="entry name" value="ABC_transporter-like_ATP-bd"/>
</dbReference>
<feature type="transmembrane region" description="Helical" evidence="14">
    <location>
        <begin position="1290"/>
        <end position="1310"/>
    </location>
</feature>
<evidence type="ECO:0000313" key="17">
    <source>
        <dbReference type="Proteomes" id="UP000215289"/>
    </source>
</evidence>
<keyword evidence="8" id="KW-0067">ATP-binding</keyword>
<comment type="similarity">
    <text evidence="3">Belongs to the ABC transporter superfamily. ABCA family.</text>
</comment>
<evidence type="ECO:0000256" key="7">
    <source>
        <dbReference type="ARBA" id="ARBA00022741"/>
    </source>
</evidence>
<dbReference type="InterPro" id="IPR001857">
    <property type="entry name" value="Ribosomal_bL19"/>
</dbReference>
<keyword evidence="10 14" id="KW-1133">Transmembrane helix</keyword>
<name>A0A3R7LZ85_9EURO</name>
<reference evidence="16 17" key="1">
    <citation type="submission" date="2018-08" db="EMBL/GenBank/DDBJ databases">
        <title>Draft genome sequences of two Aspergillus turcosus clinical strains isolated from bronchoalveolar lavage fluid: one azole-susceptible and the other azole-resistant.</title>
        <authorList>
            <person name="Parent-Michaud M."/>
            <person name="Dufresne P.J."/>
            <person name="Fournier E."/>
            <person name="Martineau C."/>
            <person name="Moreira S."/>
            <person name="Perkins V."/>
            <person name="De Repentigny L."/>
            <person name="Dufresne S.F."/>
        </authorList>
    </citation>
    <scope>NUCLEOTIDE SEQUENCE [LARGE SCALE GENOMIC DNA]</scope>
    <source>
        <strain evidence="16">HMR AF 1038</strain>
    </source>
</reference>
<dbReference type="EMBL" id="NIDN02000069">
    <property type="protein sequence ID" value="RLL97740.1"/>
    <property type="molecule type" value="Genomic_DNA"/>
</dbReference>
<evidence type="ECO:0000256" key="5">
    <source>
        <dbReference type="ARBA" id="ARBA00022692"/>
    </source>
</evidence>
<sequence length="1800" mass="197468">MAAFSPLLRQLGCSRSFLKADGLLRPQFSRSISTVYTPKPEPAPLPSKLPKSFLSQIPTRLQPNAGRKKLKIYPPPPSPRANCKDPVAALTESQLAALDPTGERRALFDYRRNPRSVKVGDILRVTFKNGDPFSGVCLSIRLRGIDTSFLLRNELTRVGVEMAVKVFSPNVESVEIVQRTEKRKRRARLYYMRQIWTLTVKNLLVVFVRPSFTTTLRALVLPVIFVSFISFAKNLFLPPSYYGVGSPTPLRSLGAALDAISGNRDKVVFVNNGLTGGDVEQVINRVADPVRASAKQVHILSSEDELRELCRTSLRGVSSCIAAAVFYSSPTEGPNGYWNYSIRTDGSLGVGIKVNRNDNDQEIYLLPFQHSIDWAIAQVNSTNNSIALPSQVDEYPFTSLTQAEREEQIRTRYMGAIIDIIAVAIFIEIVGVTYQLTGLIAMERELGMSQLIDCMMPNSSHWQSQAARFIAAHLALDIVYCPAWIISGAILKFGVFSKTSAGIVIVYNVLAGLALSSFSVFGASFFKKAQLSGITVVIVCLILGVIAQLAPASTNGAVIILSLLFPPMNFVYFFVLMARWERQDLATDLVHAAPKNPWTVPGIAFWILLIVQIIVYPLLAAVVERVLYGTKSKSRRTVNSDGSTAVRLNGFTKEYQPNWFYRKVAPWFGGNRQSVLAVNDLSMDVRKGEIVVLLGANGSGKSTTLDAISGLTTITSGSIDVDYGDSGGRFGLCPQKNVLWDTLTVKEHIMIFNKLKSTGEVDTNEQLLKLLKDCDLAEKVSSRSKTLSGGQKRKVQLAMMLTGGSSICAVDEVSSGIDPIARAKIWDILLAERGSRTILLTTHFLDEADLLADHITILSKGSLKAQGSSVELKDRLGSGYRIHVLNVPGSEKVSGPQFDSIAKEVHFDDTVYNAKDSAEASRLMSMLEEKGVTEYRVSGPTIEDVFLKVAEELDSDRLREEPPVAPKGTTYTEKYSGTRDSEGLQLLTGKRIGMFLQSWYLFRKRVTILRRNPIPYLAAFLIPVVAAGLVTLFLKGTTRAGCSGPSTYHASGFESLASLDNFKFVVGPPDKLSTTALESFIGTLSGSIGSTQNASLNLESRYHLVNSITEFENYISLNYANITPGGFYLGDTSSAPTFAWKGDNGDFPLAAVTQNAMDNFLTNVPIYFRFQYFDIPWQADVGKALQLITYFGLAMSVYPALFALYPTVERLKNVRALHFSNGVRGASLWLAYLAFDFCIVLASSVLAIVIFRAASGIWYHAEYLFVVFFLYGLCTTILSYVVSLFAKSQLAAFAIAAGGQCVMFLIYFIAYMSVLTYAPTEKVDDYLQITHFTIGLIAPSGNLLRAMFTSLNTFSILCRGQEIASYPGETTLYGGPILYLICQSFVLFGLLPWIDGGPVLSMMRRKVKQNHVEEKNAVDGDVATELTRVENSTDGLRVLHLTKKFKKSVAVDDVTFGVPKSQVFALLGPNGAGKTTTISLIRGDMLPSDNGGNIFVNGISVLKNRAAARSHLGVCPQFDAMDQMTVIEHLEFYARIRGVTDVKHNVTEVMRAVGLTSFQHRMATKLSGGNRRKLSLGIALMGNPLVLLLDEPSSGMDAASKRVMWETLAAVVPGRSIVLTTHSMEEADALATRAGIMAKRMLALGTTDYLRKKYGNKYHVHLVHSGAPHTTDEAMGRIRVWVQESFPGAVIEQKTYHGQVRFSVPATPASSSSKTGIIEYAESPVAEEEELGRDLRDQSSPMVPPGPEAADNNILSTIFSKLEQSKAVLGVQYYSVSQTTLDQVFLTIVGQHNVREENAG</sequence>
<dbReference type="GO" id="GO:0005319">
    <property type="term" value="F:lipid transporter activity"/>
    <property type="evidence" value="ECO:0007669"/>
    <property type="project" value="TreeGrafter"/>
</dbReference>
<keyword evidence="6" id="KW-0677">Repeat</keyword>
<evidence type="ECO:0000256" key="10">
    <source>
        <dbReference type="ARBA" id="ARBA00022989"/>
    </source>
</evidence>
<comment type="similarity">
    <text evidence="2">Belongs to the bacterial ribosomal protein bL19 family.</text>
</comment>
<feature type="transmembrane region" description="Helical" evidence="14">
    <location>
        <begin position="503"/>
        <end position="525"/>
    </location>
</feature>
<feature type="transmembrane region" description="Helical" evidence="14">
    <location>
        <begin position="557"/>
        <end position="578"/>
    </location>
</feature>
<keyword evidence="5 14" id="KW-0812">Transmembrane</keyword>
<dbReference type="STRING" id="1245748.A0A3R7LZ85"/>
<dbReference type="PANTHER" id="PTHR19229:SF36">
    <property type="entry name" value="ATP-BINDING CASSETTE SUB-FAMILY A MEMBER 2"/>
    <property type="match status" value="1"/>
</dbReference>
<dbReference type="InterPro" id="IPR013525">
    <property type="entry name" value="ABC2_TM"/>
</dbReference>
<comment type="caution">
    <text evidence="16">The sequence shown here is derived from an EMBL/GenBank/DDBJ whole genome shotgun (WGS) entry which is preliminary data.</text>
</comment>
<feature type="domain" description="ABC transporter" evidence="15">
    <location>
        <begin position="646"/>
        <end position="885"/>
    </location>
</feature>
<dbReference type="PROSITE" id="PS00211">
    <property type="entry name" value="ABC_TRANSPORTER_1"/>
    <property type="match status" value="2"/>
</dbReference>
<evidence type="ECO:0000256" key="13">
    <source>
        <dbReference type="SAM" id="MobiDB-lite"/>
    </source>
</evidence>
<dbReference type="Gene3D" id="3.40.50.300">
    <property type="entry name" value="P-loop containing nucleotide triphosphate hydrolases"/>
    <property type="match status" value="2"/>
</dbReference>
<feature type="transmembrane region" description="Helical" evidence="14">
    <location>
        <begin position="598"/>
        <end position="623"/>
    </location>
</feature>
<feature type="transmembrane region" description="Helical" evidence="14">
    <location>
        <begin position="466"/>
        <end position="491"/>
    </location>
</feature>
<dbReference type="InterPro" id="IPR017871">
    <property type="entry name" value="ABC_transporter-like_CS"/>
</dbReference>
<dbReference type="Proteomes" id="UP000215289">
    <property type="component" value="Unassembled WGS sequence"/>
</dbReference>
<keyword evidence="9" id="KW-0689">Ribosomal protein</keyword>
<dbReference type="GO" id="GO:1990904">
    <property type="term" value="C:ribonucleoprotein complex"/>
    <property type="evidence" value="ECO:0007669"/>
    <property type="project" value="UniProtKB-KW"/>
</dbReference>
<organism evidence="16 17">
    <name type="scientific">Aspergillus turcosus</name>
    <dbReference type="NCBI Taxonomy" id="1245748"/>
    <lineage>
        <taxon>Eukaryota</taxon>
        <taxon>Fungi</taxon>
        <taxon>Dikarya</taxon>
        <taxon>Ascomycota</taxon>
        <taxon>Pezizomycotina</taxon>
        <taxon>Eurotiomycetes</taxon>
        <taxon>Eurotiomycetidae</taxon>
        <taxon>Eurotiales</taxon>
        <taxon>Aspergillaceae</taxon>
        <taxon>Aspergillus</taxon>
        <taxon>Aspergillus subgen. Fumigati</taxon>
    </lineage>
</organism>
<keyword evidence="12" id="KW-0687">Ribonucleoprotein</keyword>
<dbReference type="InterPro" id="IPR003593">
    <property type="entry name" value="AAA+_ATPase"/>
</dbReference>
<dbReference type="SUPFAM" id="SSF50104">
    <property type="entry name" value="Translation proteins SH3-like domain"/>
    <property type="match status" value="1"/>
</dbReference>
<dbReference type="Pfam" id="PF00005">
    <property type="entry name" value="ABC_tran"/>
    <property type="match status" value="2"/>
</dbReference>
<dbReference type="Pfam" id="PF01245">
    <property type="entry name" value="Ribosomal_L19"/>
    <property type="match status" value="1"/>
</dbReference>
<evidence type="ECO:0000256" key="1">
    <source>
        <dbReference type="ARBA" id="ARBA00004141"/>
    </source>
</evidence>
<evidence type="ECO:0000313" key="16">
    <source>
        <dbReference type="EMBL" id="RLL97740.1"/>
    </source>
</evidence>
<evidence type="ECO:0000256" key="6">
    <source>
        <dbReference type="ARBA" id="ARBA00022737"/>
    </source>
</evidence>
<keyword evidence="17" id="KW-1185">Reference proteome</keyword>
<dbReference type="InterPro" id="IPR008991">
    <property type="entry name" value="Translation_prot_SH3-like_sf"/>
</dbReference>
<accession>A0A3R7LZ85</accession>
<feature type="transmembrane region" description="Helical" evidence="14">
    <location>
        <begin position="189"/>
        <end position="208"/>
    </location>
</feature>
<dbReference type="GO" id="GO:0016020">
    <property type="term" value="C:membrane"/>
    <property type="evidence" value="ECO:0007669"/>
    <property type="project" value="UniProtKB-SubCell"/>
</dbReference>
<dbReference type="Pfam" id="PF12698">
    <property type="entry name" value="ABC2_membrane_3"/>
    <property type="match status" value="1"/>
</dbReference>
<evidence type="ECO:0000256" key="4">
    <source>
        <dbReference type="ARBA" id="ARBA00022448"/>
    </source>
</evidence>
<feature type="transmembrane region" description="Helical" evidence="14">
    <location>
        <begin position="1263"/>
        <end position="1283"/>
    </location>
</feature>
<feature type="transmembrane region" description="Helical" evidence="14">
    <location>
        <begin position="214"/>
        <end position="232"/>
    </location>
</feature>
<dbReference type="OrthoDB" id="8061355at2759"/>
<dbReference type="Gene3D" id="2.30.30.790">
    <property type="match status" value="1"/>
</dbReference>
<evidence type="ECO:0000256" key="9">
    <source>
        <dbReference type="ARBA" id="ARBA00022980"/>
    </source>
</evidence>
<dbReference type="GO" id="GO:0016887">
    <property type="term" value="F:ATP hydrolysis activity"/>
    <property type="evidence" value="ECO:0007669"/>
    <property type="project" value="InterPro"/>
</dbReference>
<dbReference type="GO" id="GO:0005840">
    <property type="term" value="C:ribosome"/>
    <property type="evidence" value="ECO:0007669"/>
    <property type="project" value="UniProtKB-KW"/>
</dbReference>
<feature type="transmembrane region" description="Helical" evidence="14">
    <location>
        <begin position="1229"/>
        <end position="1251"/>
    </location>
</feature>
<dbReference type="GO" id="GO:0140359">
    <property type="term" value="F:ABC-type transporter activity"/>
    <property type="evidence" value="ECO:0007669"/>
    <property type="project" value="InterPro"/>
</dbReference>
<evidence type="ECO:0000259" key="15">
    <source>
        <dbReference type="PROSITE" id="PS50893"/>
    </source>
</evidence>
<dbReference type="GO" id="GO:0006412">
    <property type="term" value="P:translation"/>
    <property type="evidence" value="ECO:0007669"/>
    <property type="project" value="InterPro"/>
</dbReference>
<evidence type="ECO:0000256" key="2">
    <source>
        <dbReference type="ARBA" id="ARBA00005781"/>
    </source>
</evidence>